<dbReference type="NCBIfam" id="TIGR02779">
    <property type="entry name" value="NHEJ_ligase_lig"/>
    <property type="match status" value="1"/>
</dbReference>
<dbReference type="InterPro" id="IPR050191">
    <property type="entry name" value="ATP-dep_DNA_ligase"/>
</dbReference>
<dbReference type="PANTHER" id="PTHR45674:SF4">
    <property type="entry name" value="DNA LIGASE 1"/>
    <property type="match status" value="1"/>
</dbReference>
<gene>
    <name evidence="7" type="ORF">BJY28_000397</name>
</gene>
<evidence type="ECO:0000259" key="6">
    <source>
        <dbReference type="PROSITE" id="PS50160"/>
    </source>
</evidence>
<dbReference type="GO" id="GO:0003910">
    <property type="term" value="F:DNA ligase (ATP) activity"/>
    <property type="evidence" value="ECO:0007669"/>
    <property type="project" value="UniProtKB-EC"/>
</dbReference>
<evidence type="ECO:0000256" key="1">
    <source>
        <dbReference type="ARBA" id="ARBA00007572"/>
    </source>
</evidence>
<dbReference type="SUPFAM" id="SSF50249">
    <property type="entry name" value="Nucleic acid-binding proteins"/>
    <property type="match status" value="1"/>
</dbReference>
<reference evidence="7 8" key="1">
    <citation type="submission" date="2020-07" db="EMBL/GenBank/DDBJ databases">
        <title>Sequencing the genomes of 1000 actinobacteria strains.</title>
        <authorList>
            <person name="Klenk H.-P."/>
        </authorList>
    </citation>
    <scope>NUCLEOTIDE SEQUENCE [LARGE SCALE GENOMIC DNA]</scope>
    <source>
        <strain evidence="7 8">DSM 24723</strain>
    </source>
</reference>
<evidence type="ECO:0000313" key="8">
    <source>
        <dbReference type="Proteomes" id="UP000592181"/>
    </source>
</evidence>
<keyword evidence="3 7" id="KW-0436">Ligase</keyword>
<dbReference type="GO" id="GO:0006310">
    <property type="term" value="P:DNA recombination"/>
    <property type="evidence" value="ECO:0007669"/>
    <property type="project" value="InterPro"/>
</dbReference>
<dbReference type="Pfam" id="PF04679">
    <property type="entry name" value="DNA_ligase_A_C"/>
    <property type="match status" value="1"/>
</dbReference>
<feature type="domain" description="ATP-dependent DNA ligase family profile" evidence="6">
    <location>
        <begin position="105"/>
        <end position="187"/>
    </location>
</feature>
<dbReference type="InterPro" id="IPR012310">
    <property type="entry name" value="DNA_ligase_ATP-dep_cent"/>
</dbReference>
<protein>
    <recommendedName>
        <fullName evidence="2">DNA ligase (ATP)</fullName>
        <ecNumber evidence="2">6.5.1.1</ecNumber>
    </recommendedName>
</protein>
<dbReference type="Proteomes" id="UP000592181">
    <property type="component" value="Unassembled WGS sequence"/>
</dbReference>
<organism evidence="7 8">
    <name type="scientific">Janibacter alkaliphilus</name>
    <dbReference type="NCBI Taxonomy" id="1069963"/>
    <lineage>
        <taxon>Bacteria</taxon>
        <taxon>Bacillati</taxon>
        <taxon>Actinomycetota</taxon>
        <taxon>Actinomycetes</taxon>
        <taxon>Micrococcales</taxon>
        <taxon>Intrasporangiaceae</taxon>
        <taxon>Janibacter</taxon>
    </lineage>
</organism>
<comment type="caution">
    <text evidence="7">The sequence shown here is derived from an EMBL/GenBank/DDBJ whole genome shotgun (WGS) entry which is preliminary data.</text>
</comment>
<keyword evidence="8" id="KW-1185">Reference proteome</keyword>
<accession>A0A852X0D9</accession>
<dbReference type="PROSITE" id="PS50160">
    <property type="entry name" value="DNA_LIGASE_A3"/>
    <property type="match status" value="1"/>
</dbReference>
<evidence type="ECO:0000256" key="3">
    <source>
        <dbReference type="ARBA" id="ARBA00022598"/>
    </source>
</evidence>
<dbReference type="Gene3D" id="3.30.470.30">
    <property type="entry name" value="DNA ligase/mRNA capping enzyme"/>
    <property type="match status" value="1"/>
</dbReference>
<dbReference type="EMBL" id="JACBZX010000001">
    <property type="protein sequence ID" value="NYG35928.1"/>
    <property type="molecule type" value="Genomic_DNA"/>
</dbReference>
<dbReference type="Gene3D" id="2.40.50.140">
    <property type="entry name" value="Nucleic acid-binding proteins"/>
    <property type="match status" value="1"/>
</dbReference>
<comment type="catalytic activity">
    <reaction evidence="4">
        <text>ATP + (deoxyribonucleotide)n-3'-hydroxyl + 5'-phospho-(deoxyribonucleotide)m = (deoxyribonucleotide)n+m + AMP + diphosphate.</text>
        <dbReference type="EC" id="6.5.1.1"/>
    </reaction>
</comment>
<comment type="similarity">
    <text evidence="1">Belongs to the ATP-dependent DNA ligase family.</text>
</comment>
<evidence type="ECO:0000256" key="5">
    <source>
        <dbReference type="SAM" id="MobiDB-lite"/>
    </source>
</evidence>
<evidence type="ECO:0000256" key="2">
    <source>
        <dbReference type="ARBA" id="ARBA00012727"/>
    </source>
</evidence>
<sequence length="313" mass="33912">MRPMLATATDRLPVGAGWAYEVKWDGMRVLADARDGQLTLTSRSGRDVTAAYPELWPLAQTYEDFLLDGEVIALADGLPSFAALAERMHVGDARRARRLVATRPVTLMAFDLLRLLGQDLTAQPWHARRVLLEQLELDGPRWQVPDVYEDGEQLLAVTAEQGLEGVVAKRRDAPYAPGRRSPDWRKLAHRPTVSVVVGGWRPETGAEGSGRLGAVLAGIPDGSGGWAYAGRVGSGLAGQTGARLRERLVPRADSPFSTPVPREDAAGTTWTEPTVVLEVRSLGRGDTGKLRQPSVVGVRHDLDPADLHEVSDA</sequence>
<evidence type="ECO:0000313" key="7">
    <source>
        <dbReference type="EMBL" id="NYG35928.1"/>
    </source>
</evidence>
<feature type="region of interest" description="Disordered" evidence="5">
    <location>
        <begin position="252"/>
        <end position="271"/>
    </location>
</feature>
<dbReference type="AlphaFoldDB" id="A0A852X0D9"/>
<dbReference type="GO" id="GO:0005524">
    <property type="term" value="F:ATP binding"/>
    <property type="evidence" value="ECO:0007669"/>
    <property type="project" value="InterPro"/>
</dbReference>
<dbReference type="PANTHER" id="PTHR45674">
    <property type="entry name" value="DNA LIGASE 1/3 FAMILY MEMBER"/>
    <property type="match status" value="1"/>
</dbReference>
<evidence type="ECO:0000256" key="4">
    <source>
        <dbReference type="ARBA" id="ARBA00034003"/>
    </source>
</evidence>
<dbReference type="SUPFAM" id="SSF56091">
    <property type="entry name" value="DNA ligase/mRNA capping enzyme, catalytic domain"/>
    <property type="match status" value="1"/>
</dbReference>
<dbReference type="RefSeq" id="WP_179461514.1">
    <property type="nucleotide sequence ID" value="NZ_JACBZX010000001.1"/>
</dbReference>
<dbReference type="CDD" id="cd07906">
    <property type="entry name" value="Adenylation_DNA_ligase_LigD_LigC"/>
    <property type="match status" value="1"/>
</dbReference>
<dbReference type="InterPro" id="IPR012309">
    <property type="entry name" value="DNA_ligase_ATP-dep_C"/>
</dbReference>
<name>A0A852X0D9_9MICO</name>
<dbReference type="InterPro" id="IPR012340">
    <property type="entry name" value="NA-bd_OB-fold"/>
</dbReference>
<dbReference type="Gene3D" id="3.30.1490.70">
    <property type="match status" value="1"/>
</dbReference>
<proteinExistence type="inferred from homology"/>
<dbReference type="Pfam" id="PF01068">
    <property type="entry name" value="DNA_ligase_A_M"/>
    <property type="match status" value="1"/>
</dbReference>
<dbReference type="CDD" id="cd07971">
    <property type="entry name" value="OBF_DNA_ligase_LigD"/>
    <property type="match status" value="1"/>
</dbReference>
<dbReference type="EC" id="6.5.1.1" evidence="2"/>
<dbReference type="GO" id="GO:0006281">
    <property type="term" value="P:DNA repair"/>
    <property type="evidence" value="ECO:0007669"/>
    <property type="project" value="InterPro"/>
</dbReference>
<dbReference type="InterPro" id="IPR014146">
    <property type="entry name" value="LigD_ligase_dom"/>
</dbReference>